<dbReference type="InterPro" id="IPR000757">
    <property type="entry name" value="Beta-glucanase-like"/>
</dbReference>
<dbReference type="CDD" id="cd02181">
    <property type="entry name" value="GH16_fungal_Lam16A_glucanase"/>
    <property type="match status" value="1"/>
</dbReference>
<dbReference type="InterPro" id="IPR013320">
    <property type="entry name" value="ConA-like_dom_sf"/>
</dbReference>
<feature type="chain" id="PRO_5040303703" evidence="1">
    <location>
        <begin position="23"/>
        <end position="320"/>
    </location>
</feature>
<dbReference type="AlphaFoldDB" id="A0A9Q5N720"/>
<proteinExistence type="predicted"/>
<dbReference type="EMBL" id="LNZH02000204">
    <property type="protein sequence ID" value="OCB86238.1"/>
    <property type="molecule type" value="Genomic_DNA"/>
</dbReference>
<comment type="caution">
    <text evidence="3">The sequence shown here is derived from an EMBL/GenBank/DDBJ whole genome shotgun (WGS) entry which is preliminary data.</text>
</comment>
<dbReference type="InterPro" id="IPR050546">
    <property type="entry name" value="Glycosyl_Hydrlase_16"/>
</dbReference>
<protein>
    <submittedName>
        <fullName evidence="3">Laminarinase</fullName>
    </submittedName>
</protein>
<reference evidence="3" key="1">
    <citation type="submission" date="2016-06" db="EMBL/GenBank/DDBJ databases">
        <title>Draft Genome sequence of the fungus Inonotus baumii.</title>
        <authorList>
            <person name="Zhu H."/>
            <person name="Lin W."/>
        </authorList>
    </citation>
    <scope>NUCLEOTIDE SEQUENCE</scope>
    <source>
        <strain evidence="3">821</strain>
    </source>
</reference>
<dbReference type="PROSITE" id="PS51762">
    <property type="entry name" value="GH16_2"/>
    <property type="match status" value="1"/>
</dbReference>
<evidence type="ECO:0000313" key="3">
    <source>
        <dbReference type="EMBL" id="OCB86238.1"/>
    </source>
</evidence>
<accession>A0A9Q5N720</accession>
<dbReference type="OrthoDB" id="192832at2759"/>
<organism evidence="3 4">
    <name type="scientific">Sanghuangporus baumii</name>
    <name type="common">Phellinus baumii</name>
    <dbReference type="NCBI Taxonomy" id="108892"/>
    <lineage>
        <taxon>Eukaryota</taxon>
        <taxon>Fungi</taxon>
        <taxon>Dikarya</taxon>
        <taxon>Basidiomycota</taxon>
        <taxon>Agaricomycotina</taxon>
        <taxon>Agaricomycetes</taxon>
        <taxon>Hymenochaetales</taxon>
        <taxon>Hymenochaetaceae</taxon>
        <taxon>Sanghuangporus</taxon>
    </lineage>
</organism>
<dbReference type="Proteomes" id="UP000757232">
    <property type="component" value="Unassembled WGS sequence"/>
</dbReference>
<dbReference type="PANTHER" id="PTHR10963">
    <property type="entry name" value="GLYCOSYL HYDROLASE-RELATED"/>
    <property type="match status" value="1"/>
</dbReference>
<evidence type="ECO:0000313" key="4">
    <source>
        <dbReference type="Proteomes" id="UP000757232"/>
    </source>
</evidence>
<sequence>MPGSMFFLLTAFLSLGPALVPAATYSLSDNFVGDGFLSGFEHQAIADPTNGRVTYVDQVTALADNLTFASSDSFVIRTDDTTVLAASDPGRNSVRIRSLKTYTTHVIVLDIRHMPQGCATWPAAWETLESDWPASGEVDIVEGVNDIDPNASTLHTSSGCTMPSSRDMTGTATQLDCDTAVNGNAGCGVEVDKSNSYGPGFNAAGGGWYVMERTDSFIRVFFWSREDSSVPDEVQNGASTVNPDNYGTPYALFPNTSCDLDSHFGDNNIIINLTLCGDWAGQDSIFSGAGCPGTCVDYVNNNPSAFTDAYWEFAAVRVYE</sequence>
<keyword evidence="1" id="KW-0732">Signal</keyword>
<evidence type="ECO:0000259" key="2">
    <source>
        <dbReference type="PROSITE" id="PS51762"/>
    </source>
</evidence>
<dbReference type="SUPFAM" id="SSF49899">
    <property type="entry name" value="Concanavalin A-like lectins/glucanases"/>
    <property type="match status" value="1"/>
</dbReference>
<feature type="domain" description="GH16" evidence="2">
    <location>
        <begin position="18"/>
        <end position="307"/>
    </location>
</feature>
<dbReference type="GO" id="GO:0004553">
    <property type="term" value="F:hydrolase activity, hydrolyzing O-glycosyl compounds"/>
    <property type="evidence" value="ECO:0007669"/>
    <property type="project" value="InterPro"/>
</dbReference>
<name>A0A9Q5N720_SANBA</name>
<dbReference type="GO" id="GO:0009251">
    <property type="term" value="P:glucan catabolic process"/>
    <property type="evidence" value="ECO:0007669"/>
    <property type="project" value="TreeGrafter"/>
</dbReference>
<evidence type="ECO:0000256" key="1">
    <source>
        <dbReference type="SAM" id="SignalP"/>
    </source>
</evidence>
<gene>
    <name evidence="3" type="ORF">A7U60_g6829</name>
</gene>
<feature type="signal peptide" evidence="1">
    <location>
        <begin position="1"/>
        <end position="22"/>
    </location>
</feature>
<dbReference type="PANTHER" id="PTHR10963:SF24">
    <property type="entry name" value="GLYCOSIDASE C21B10.07-RELATED"/>
    <property type="match status" value="1"/>
</dbReference>
<keyword evidence="4" id="KW-1185">Reference proteome</keyword>
<dbReference type="Gene3D" id="2.60.120.200">
    <property type="match status" value="1"/>
</dbReference>
<dbReference type="Pfam" id="PF26113">
    <property type="entry name" value="GH16_XgeA"/>
    <property type="match status" value="1"/>
</dbReference>